<proteinExistence type="predicted"/>
<gene>
    <name evidence="1" type="ORF">GMARGA_LOCUS26347</name>
</gene>
<reference evidence="1 2" key="1">
    <citation type="submission" date="2021-06" db="EMBL/GenBank/DDBJ databases">
        <authorList>
            <person name="Kallberg Y."/>
            <person name="Tangrot J."/>
            <person name="Rosling A."/>
        </authorList>
    </citation>
    <scope>NUCLEOTIDE SEQUENCE [LARGE SCALE GENOMIC DNA]</scope>
    <source>
        <strain evidence="1 2">120-4 pot B 10/14</strain>
    </source>
</reference>
<accession>A0ABN7W3Z9</accession>
<sequence>MKKSEEKKKENEVYAVEENRYQPYIGGSKKIAQKHVELPEVERALNAMMEDKPTLLKGPGENVTHPWYKKTTQKQEEWDWKSQDTFDEFIYESEELDEKKGYLSIEVSEDELNLYDNPWKNEISLAIYLILVEELPTLDEEE</sequence>
<protein>
    <submittedName>
        <fullName evidence="1">4893_t:CDS:1</fullName>
    </submittedName>
</protein>
<keyword evidence="2" id="KW-1185">Reference proteome</keyword>
<evidence type="ECO:0000313" key="1">
    <source>
        <dbReference type="EMBL" id="CAG8815657.1"/>
    </source>
</evidence>
<name>A0ABN7W3Z9_GIGMA</name>
<organism evidence="1 2">
    <name type="scientific">Gigaspora margarita</name>
    <dbReference type="NCBI Taxonomy" id="4874"/>
    <lineage>
        <taxon>Eukaryota</taxon>
        <taxon>Fungi</taxon>
        <taxon>Fungi incertae sedis</taxon>
        <taxon>Mucoromycota</taxon>
        <taxon>Glomeromycotina</taxon>
        <taxon>Glomeromycetes</taxon>
        <taxon>Diversisporales</taxon>
        <taxon>Gigasporaceae</taxon>
        <taxon>Gigaspora</taxon>
    </lineage>
</organism>
<dbReference type="EMBL" id="CAJVQB010030514">
    <property type="protein sequence ID" value="CAG8815657.1"/>
    <property type="molecule type" value="Genomic_DNA"/>
</dbReference>
<dbReference type="Proteomes" id="UP000789901">
    <property type="component" value="Unassembled WGS sequence"/>
</dbReference>
<feature type="non-terminal residue" evidence="1">
    <location>
        <position position="142"/>
    </location>
</feature>
<evidence type="ECO:0000313" key="2">
    <source>
        <dbReference type="Proteomes" id="UP000789901"/>
    </source>
</evidence>
<comment type="caution">
    <text evidence="1">The sequence shown here is derived from an EMBL/GenBank/DDBJ whole genome shotgun (WGS) entry which is preliminary data.</text>
</comment>